<proteinExistence type="predicted"/>
<dbReference type="GO" id="GO:0043958">
    <property type="term" value="F:acryloyl-CoA reductase (NADH) activity"/>
    <property type="evidence" value="ECO:0007669"/>
    <property type="project" value="UniProtKB-EC"/>
</dbReference>
<dbReference type="PANTHER" id="PTHR43677">
    <property type="entry name" value="SHORT-CHAIN DEHYDROGENASE/REDUCTASE"/>
    <property type="match status" value="1"/>
</dbReference>
<dbReference type="Gene3D" id="3.40.50.720">
    <property type="entry name" value="NAD(P)-binding Rossmann-like Domain"/>
    <property type="match status" value="1"/>
</dbReference>
<dbReference type="PANTHER" id="PTHR43677:SF1">
    <property type="entry name" value="ACRYLYL-COA REDUCTASE ACUI-RELATED"/>
    <property type="match status" value="1"/>
</dbReference>
<dbReference type="RefSeq" id="WP_387698645.1">
    <property type="nucleotide sequence ID" value="NZ_JBIAMX010000001.1"/>
</dbReference>
<dbReference type="EC" id="1.3.1.95" evidence="2"/>
<comment type="caution">
    <text evidence="2">The sequence shown here is derived from an EMBL/GenBank/DDBJ whole genome shotgun (WGS) entry which is preliminary data.</text>
</comment>
<keyword evidence="3" id="KW-1185">Reference proteome</keyword>
<dbReference type="InterPro" id="IPR013154">
    <property type="entry name" value="ADH-like_N"/>
</dbReference>
<dbReference type="InterPro" id="IPR051397">
    <property type="entry name" value="Zn-ADH-like_protein"/>
</dbReference>
<dbReference type="InterPro" id="IPR011032">
    <property type="entry name" value="GroES-like_sf"/>
</dbReference>
<dbReference type="Pfam" id="PF00107">
    <property type="entry name" value="ADH_zinc_N"/>
    <property type="match status" value="1"/>
</dbReference>
<evidence type="ECO:0000313" key="2">
    <source>
        <dbReference type="EMBL" id="MFF0541363.1"/>
    </source>
</evidence>
<dbReference type="InterPro" id="IPR014188">
    <property type="entry name" value="Acrylyl-CoA_reductase_AcuI"/>
</dbReference>
<dbReference type="CDD" id="cd08288">
    <property type="entry name" value="MDR_yhdh"/>
    <property type="match status" value="1"/>
</dbReference>
<dbReference type="InterPro" id="IPR013149">
    <property type="entry name" value="ADH-like_C"/>
</dbReference>
<feature type="domain" description="Enoyl reductase (ER)" evidence="1">
    <location>
        <begin position="13"/>
        <end position="325"/>
    </location>
</feature>
<evidence type="ECO:0000313" key="3">
    <source>
        <dbReference type="Proteomes" id="UP001601444"/>
    </source>
</evidence>
<dbReference type="SMART" id="SM00829">
    <property type="entry name" value="PKS_ER"/>
    <property type="match status" value="1"/>
</dbReference>
<dbReference type="NCBIfam" id="TIGR02823">
    <property type="entry name" value="oxido_YhdH"/>
    <property type="match status" value="1"/>
</dbReference>
<dbReference type="SUPFAM" id="SSF50129">
    <property type="entry name" value="GroES-like"/>
    <property type="match status" value="1"/>
</dbReference>
<organism evidence="2 3">
    <name type="scientific">Nocardia thailandica</name>
    <dbReference type="NCBI Taxonomy" id="257275"/>
    <lineage>
        <taxon>Bacteria</taxon>
        <taxon>Bacillati</taxon>
        <taxon>Actinomycetota</taxon>
        <taxon>Actinomycetes</taxon>
        <taxon>Mycobacteriales</taxon>
        <taxon>Nocardiaceae</taxon>
        <taxon>Nocardia</taxon>
    </lineage>
</organism>
<reference evidence="2 3" key="1">
    <citation type="submission" date="2024-10" db="EMBL/GenBank/DDBJ databases">
        <title>The Natural Products Discovery Center: Release of the First 8490 Sequenced Strains for Exploring Actinobacteria Biosynthetic Diversity.</title>
        <authorList>
            <person name="Kalkreuter E."/>
            <person name="Kautsar S.A."/>
            <person name="Yang D."/>
            <person name="Bader C.D."/>
            <person name="Teijaro C.N."/>
            <person name="Fluegel L."/>
            <person name="Davis C.M."/>
            <person name="Simpson J.R."/>
            <person name="Lauterbach L."/>
            <person name="Steele A.D."/>
            <person name="Gui C."/>
            <person name="Meng S."/>
            <person name="Li G."/>
            <person name="Viehrig K."/>
            <person name="Ye F."/>
            <person name="Su P."/>
            <person name="Kiefer A.F."/>
            <person name="Nichols A."/>
            <person name="Cepeda A.J."/>
            <person name="Yan W."/>
            <person name="Fan B."/>
            <person name="Jiang Y."/>
            <person name="Adhikari A."/>
            <person name="Zheng C.-J."/>
            <person name="Schuster L."/>
            <person name="Cowan T.M."/>
            <person name="Smanski M.J."/>
            <person name="Chevrette M.G."/>
            <person name="De Carvalho L.P.S."/>
            <person name="Shen B."/>
        </authorList>
    </citation>
    <scope>NUCLEOTIDE SEQUENCE [LARGE SCALE GENOMIC DNA]</scope>
    <source>
        <strain evidence="2 3">NPDC004045</strain>
    </source>
</reference>
<gene>
    <name evidence="2" type="ORF">ACFYTF_00820</name>
</gene>
<keyword evidence="2" id="KW-0560">Oxidoreductase</keyword>
<evidence type="ECO:0000259" key="1">
    <source>
        <dbReference type="SMART" id="SM00829"/>
    </source>
</evidence>
<dbReference type="InterPro" id="IPR020843">
    <property type="entry name" value="ER"/>
</dbReference>
<dbReference type="Proteomes" id="UP001601444">
    <property type="component" value="Unassembled WGS sequence"/>
</dbReference>
<dbReference type="Gene3D" id="3.90.180.10">
    <property type="entry name" value="Medium-chain alcohol dehydrogenases, catalytic domain"/>
    <property type="match status" value="1"/>
</dbReference>
<protein>
    <submittedName>
        <fullName evidence="2">Acryloyl-CoA reductase</fullName>
        <ecNumber evidence="2">1.3.1.95</ecNumber>
    </submittedName>
</protein>
<dbReference type="EMBL" id="JBIAMX010000001">
    <property type="protein sequence ID" value="MFF0541363.1"/>
    <property type="molecule type" value="Genomic_DNA"/>
</dbReference>
<dbReference type="Pfam" id="PF08240">
    <property type="entry name" value="ADH_N"/>
    <property type="match status" value="1"/>
</dbReference>
<accession>A0ABW6PGD6</accession>
<dbReference type="InterPro" id="IPR036291">
    <property type="entry name" value="NAD(P)-bd_dom_sf"/>
</dbReference>
<dbReference type="SUPFAM" id="SSF51735">
    <property type="entry name" value="NAD(P)-binding Rossmann-fold domains"/>
    <property type="match status" value="1"/>
</dbReference>
<sequence length="331" mass="33937">MEFSAMVAREADGGIVLDRERGGEDFLGTGEVTIKVHYSSANYKDALAITPRGGVVRQYPIIPGIDLTGEVVASETDEFAPGDLVIAHGYDLGVSRNGGFAEYARVPAEWTVRLEGLSTRDAAAIGTAGFTAALSVQRLLGHGLTPDDGPVLVTGANGGVGSVAVDLLSTLGFEIHASTGNTGAADRLADLGANEVIGRLPEDPDAKPRPLGKARWAAAVDSVGGKSLAYILSSIGYGGAVAASGLTGGAELPTTVLPFILRGVSLLGVDSVALPIEERRALWTALGAELRPRHLDTIAAVAPITEVNQVLAAIKDGGHTGRTVLEVAGAF</sequence>
<name>A0ABW6PGD6_9NOCA</name>